<dbReference type="GO" id="GO:0071555">
    <property type="term" value="P:cell wall organization"/>
    <property type="evidence" value="ECO:0007669"/>
    <property type="project" value="UniProtKB-UniRule"/>
</dbReference>
<feature type="active site" description="Proton donor/acceptor" evidence="7">
    <location>
        <position position="166"/>
    </location>
</feature>
<dbReference type="GO" id="GO:0009252">
    <property type="term" value="P:peptidoglycan biosynthetic process"/>
    <property type="evidence" value="ECO:0007669"/>
    <property type="project" value="UniProtKB-UniPathway"/>
</dbReference>
<dbReference type="PANTHER" id="PTHR36699:SF1">
    <property type="entry name" value="L,D-TRANSPEPTIDASE YAFK-RELATED"/>
    <property type="match status" value="1"/>
</dbReference>
<keyword evidence="5 7" id="KW-0573">Peptidoglycan synthesis</keyword>
<evidence type="ECO:0000256" key="7">
    <source>
        <dbReference type="PROSITE-ProRule" id="PRU01373"/>
    </source>
</evidence>
<reference evidence="9 10" key="1">
    <citation type="journal article" date="2014" name="Genome Announc.">
        <title>Draft Genome Sequence of the Agar-Degrading Bacterium Catenovulum sp. Strain DS-2, Isolated from Intestines of Haliotis diversicolor.</title>
        <authorList>
            <person name="Shan D."/>
            <person name="Li X."/>
            <person name="Gu Z."/>
            <person name="Wei G."/>
            <person name="Gao Z."/>
            <person name="Shao Z."/>
        </authorList>
    </citation>
    <scope>NUCLEOTIDE SEQUENCE [LARGE SCALE GENOMIC DNA]</scope>
    <source>
        <strain evidence="9 10">DS-2</strain>
    </source>
</reference>
<comment type="similarity">
    <text evidence="2">Belongs to the YkuD family.</text>
</comment>
<dbReference type="eggNOG" id="COG3034">
    <property type="taxonomic scope" value="Bacteria"/>
</dbReference>
<feature type="active site" description="Nucleophile" evidence="7">
    <location>
        <position position="174"/>
    </location>
</feature>
<gene>
    <name evidence="9" type="ORF">DS2_14904</name>
</gene>
<keyword evidence="10" id="KW-1185">Reference proteome</keyword>
<dbReference type="UniPathway" id="UPA00219"/>
<evidence type="ECO:0000259" key="8">
    <source>
        <dbReference type="PROSITE" id="PS52029"/>
    </source>
</evidence>
<name>W7QLH6_9ALTE</name>
<dbReference type="SUPFAM" id="SSF141523">
    <property type="entry name" value="L,D-transpeptidase catalytic domain-like"/>
    <property type="match status" value="1"/>
</dbReference>
<keyword evidence="6 7" id="KW-0961">Cell wall biogenesis/degradation</keyword>
<dbReference type="PROSITE" id="PS52029">
    <property type="entry name" value="LD_TPASE"/>
    <property type="match status" value="1"/>
</dbReference>
<comment type="caution">
    <text evidence="9">The sequence shown here is derived from an EMBL/GenBank/DDBJ whole genome shotgun (WGS) entry which is preliminary data.</text>
</comment>
<dbReference type="Proteomes" id="UP000019276">
    <property type="component" value="Unassembled WGS sequence"/>
</dbReference>
<dbReference type="EMBL" id="ARZY01000032">
    <property type="protein sequence ID" value="EWH08983.1"/>
    <property type="molecule type" value="Genomic_DNA"/>
</dbReference>
<dbReference type="GO" id="GO:0016740">
    <property type="term" value="F:transferase activity"/>
    <property type="evidence" value="ECO:0007669"/>
    <property type="project" value="UniProtKB-KW"/>
</dbReference>
<keyword evidence="4 7" id="KW-0133">Cell shape</keyword>
<dbReference type="PATRIC" id="fig|1328313.3.peg.3036"/>
<dbReference type="InterPro" id="IPR038063">
    <property type="entry name" value="Transpep_catalytic_dom"/>
</dbReference>
<dbReference type="OrthoDB" id="9809748at2"/>
<proteinExistence type="inferred from homology"/>
<evidence type="ECO:0000256" key="3">
    <source>
        <dbReference type="ARBA" id="ARBA00022679"/>
    </source>
</evidence>
<evidence type="ECO:0000256" key="1">
    <source>
        <dbReference type="ARBA" id="ARBA00004752"/>
    </source>
</evidence>
<accession>W7QLH6</accession>
<comment type="pathway">
    <text evidence="1 7">Cell wall biogenesis; peptidoglycan biosynthesis.</text>
</comment>
<protein>
    <recommendedName>
        <fullName evidence="8">L,D-TPase catalytic domain-containing protein</fullName>
    </recommendedName>
</protein>
<keyword evidence="3" id="KW-0808">Transferase</keyword>
<dbReference type="STRING" id="1328313.DS2_14904"/>
<evidence type="ECO:0000256" key="4">
    <source>
        <dbReference type="ARBA" id="ARBA00022960"/>
    </source>
</evidence>
<dbReference type="InterPro" id="IPR005490">
    <property type="entry name" value="LD_TPept_cat_dom"/>
</dbReference>
<dbReference type="GO" id="GO:0008360">
    <property type="term" value="P:regulation of cell shape"/>
    <property type="evidence" value="ECO:0007669"/>
    <property type="project" value="UniProtKB-UniRule"/>
</dbReference>
<evidence type="ECO:0000256" key="2">
    <source>
        <dbReference type="ARBA" id="ARBA00005992"/>
    </source>
</evidence>
<dbReference type="AlphaFoldDB" id="W7QLH6"/>
<dbReference type="RefSeq" id="WP_035015622.1">
    <property type="nucleotide sequence ID" value="NZ_ARZY01000032.1"/>
</dbReference>
<dbReference type="GO" id="GO:0004180">
    <property type="term" value="F:carboxypeptidase activity"/>
    <property type="evidence" value="ECO:0007669"/>
    <property type="project" value="UniProtKB-ARBA"/>
</dbReference>
<evidence type="ECO:0000313" key="10">
    <source>
        <dbReference type="Proteomes" id="UP000019276"/>
    </source>
</evidence>
<feature type="domain" description="L,D-TPase catalytic" evidence="8">
    <location>
        <begin position="71"/>
        <end position="200"/>
    </location>
</feature>
<evidence type="ECO:0000256" key="6">
    <source>
        <dbReference type="ARBA" id="ARBA00023316"/>
    </source>
</evidence>
<evidence type="ECO:0000256" key="5">
    <source>
        <dbReference type="ARBA" id="ARBA00022984"/>
    </source>
</evidence>
<organism evidence="9 10">
    <name type="scientific">Catenovulum agarivorans DS-2</name>
    <dbReference type="NCBI Taxonomy" id="1328313"/>
    <lineage>
        <taxon>Bacteria</taxon>
        <taxon>Pseudomonadati</taxon>
        <taxon>Pseudomonadota</taxon>
        <taxon>Gammaproteobacteria</taxon>
        <taxon>Alteromonadales</taxon>
        <taxon>Alteromonadaceae</taxon>
        <taxon>Catenovulum</taxon>
    </lineage>
</organism>
<dbReference type="PANTHER" id="PTHR36699">
    <property type="entry name" value="LD-TRANSPEPTIDASE"/>
    <property type="match status" value="1"/>
</dbReference>
<dbReference type="Pfam" id="PF03734">
    <property type="entry name" value="YkuD"/>
    <property type="match status" value="1"/>
</dbReference>
<evidence type="ECO:0000313" key="9">
    <source>
        <dbReference type="EMBL" id="EWH08983.1"/>
    </source>
</evidence>
<sequence length="241" mass="27301">MKKLLFIGLLIILFGASTLYIYGRPMWVPVYQKIVGKRTISDVVAQYGEESKSRLIPYFNEAGIQYPPRRITLLAIKSEKTLELWAEDNTHKKLIKSYPIKAASGILGPKLREGDKQVPEGIYTLEYLNPNSAYHLSMKLNYPNEFDLKHAKLEGRNEPGTNIFIHGKALSIGCLAMGDVAIEELFILVADIGKTNVEVAIAPDDPRKVDIMPYAKDEKAWVNTLYADLTDYFKNYRLDSK</sequence>
<dbReference type="CDD" id="cd16913">
    <property type="entry name" value="YkuD_like"/>
    <property type="match status" value="1"/>
</dbReference>